<gene>
    <name evidence="3" type="ORF">C8J55DRAFT_528442</name>
</gene>
<reference evidence="3" key="2">
    <citation type="journal article" date="2023" name="Proc. Natl. Acad. Sci. U.S.A.">
        <title>A global phylogenomic analysis of the shiitake genus Lentinula.</title>
        <authorList>
            <person name="Sierra-Patev S."/>
            <person name="Min B."/>
            <person name="Naranjo-Ortiz M."/>
            <person name="Looney B."/>
            <person name="Konkel Z."/>
            <person name="Slot J.C."/>
            <person name="Sakamoto Y."/>
            <person name="Steenwyk J.L."/>
            <person name="Rokas A."/>
            <person name="Carro J."/>
            <person name="Camarero S."/>
            <person name="Ferreira P."/>
            <person name="Molpeceres G."/>
            <person name="Ruiz-Duenas F.J."/>
            <person name="Serrano A."/>
            <person name="Henrissat B."/>
            <person name="Drula E."/>
            <person name="Hughes K.W."/>
            <person name="Mata J.L."/>
            <person name="Ishikawa N.K."/>
            <person name="Vargas-Isla R."/>
            <person name="Ushijima S."/>
            <person name="Smith C.A."/>
            <person name="Donoghue J."/>
            <person name="Ahrendt S."/>
            <person name="Andreopoulos W."/>
            <person name="He G."/>
            <person name="LaButti K."/>
            <person name="Lipzen A."/>
            <person name="Ng V."/>
            <person name="Riley R."/>
            <person name="Sandor L."/>
            <person name="Barry K."/>
            <person name="Martinez A.T."/>
            <person name="Xiao Y."/>
            <person name="Gibbons J.G."/>
            <person name="Terashima K."/>
            <person name="Grigoriev I.V."/>
            <person name="Hibbett D."/>
        </authorList>
    </citation>
    <scope>NUCLEOTIDE SEQUENCE</scope>
    <source>
        <strain evidence="3">Sp2 HRB7682 ss15</strain>
    </source>
</reference>
<evidence type="ECO:0000313" key="4">
    <source>
        <dbReference type="Proteomes" id="UP001150238"/>
    </source>
</evidence>
<proteinExistence type="predicted"/>
<evidence type="ECO:0000313" key="3">
    <source>
        <dbReference type="EMBL" id="KAJ4465522.1"/>
    </source>
</evidence>
<dbReference type="EMBL" id="JANVFS010000050">
    <property type="protein sequence ID" value="KAJ4465522.1"/>
    <property type="molecule type" value="Genomic_DNA"/>
</dbReference>
<feature type="transmembrane region" description="Helical" evidence="2">
    <location>
        <begin position="184"/>
        <end position="212"/>
    </location>
</feature>
<evidence type="ECO:0000256" key="1">
    <source>
        <dbReference type="SAM" id="MobiDB-lite"/>
    </source>
</evidence>
<reference evidence="3" key="1">
    <citation type="submission" date="2022-08" db="EMBL/GenBank/DDBJ databases">
        <authorList>
            <consortium name="DOE Joint Genome Institute"/>
            <person name="Min B."/>
            <person name="Riley R."/>
            <person name="Sierra-Patev S."/>
            <person name="Naranjo-Ortiz M."/>
            <person name="Looney B."/>
            <person name="Konkel Z."/>
            <person name="Slot J.C."/>
            <person name="Sakamoto Y."/>
            <person name="Steenwyk J.L."/>
            <person name="Rokas A."/>
            <person name="Carro J."/>
            <person name="Camarero S."/>
            <person name="Ferreira P."/>
            <person name="Molpeceres G."/>
            <person name="Ruiz-Duenas F.J."/>
            <person name="Serrano A."/>
            <person name="Henrissat B."/>
            <person name="Drula E."/>
            <person name="Hughes K.W."/>
            <person name="Mata J.L."/>
            <person name="Ishikawa N.K."/>
            <person name="Vargas-Isla R."/>
            <person name="Ushijima S."/>
            <person name="Smith C.A."/>
            <person name="Ahrendt S."/>
            <person name="Andreopoulos W."/>
            <person name="He G."/>
            <person name="Labutti K."/>
            <person name="Lipzen A."/>
            <person name="Ng V."/>
            <person name="Sandor L."/>
            <person name="Barry K."/>
            <person name="Martinez A.T."/>
            <person name="Xiao Y."/>
            <person name="Gibbons J.G."/>
            <person name="Terashima K."/>
            <person name="Hibbett D.S."/>
            <person name="Grigoriev I.V."/>
        </authorList>
    </citation>
    <scope>NUCLEOTIDE SEQUENCE</scope>
    <source>
        <strain evidence="3">Sp2 HRB7682 ss15</strain>
    </source>
</reference>
<feature type="transmembrane region" description="Helical" evidence="2">
    <location>
        <begin position="128"/>
        <end position="153"/>
    </location>
</feature>
<feature type="compositionally biased region" description="Polar residues" evidence="1">
    <location>
        <begin position="239"/>
        <end position="251"/>
    </location>
</feature>
<protein>
    <submittedName>
        <fullName evidence="3">Uncharacterized protein</fullName>
    </submittedName>
</protein>
<dbReference type="Proteomes" id="UP001150238">
    <property type="component" value="Unassembled WGS sequence"/>
</dbReference>
<keyword evidence="2" id="KW-1133">Transmembrane helix</keyword>
<evidence type="ECO:0000256" key="2">
    <source>
        <dbReference type="SAM" id="Phobius"/>
    </source>
</evidence>
<name>A0A9W8ZSS4_9AGAR</name>
<accession>A0A9W8ZSS4</accession>
<dbReference type="AlphaFoldDB" id="A0A9W8ZSS4"/>
<feature type="transmembrane region" description="Helical" evidence="2">
    <location>
        <begin position="38"/>
        <end position="57"/>
    </location>
</feature>
<keyword evidence="2" id="KW-0812">Transmembrane</keyword>
<feature type="transmembrane region" description="Helical" evidence="2">
    <location>
        <begin position="93"/>
        <end position="116"/>
    </location>
</feature>
<feature type="region of interest" description="Disordered" evidence="1">
    <location>
        <begin position="223"/>
        <end position="251"/>
    </location>
</feature>
<organism evidence="3 4">
    <name type="scientific">Lentinula lateritia</name>
    <dbReference type="NCBI Taxonomy" id="40482"/>
    <lineage>
        <taxon>Eukaryota</taxon>
        <taxon>Fungi</taxon>
        <taxon>Dikarya</taxon>
        <taxon>Basidiomycota</taxon>
        <taxon>Agaricomycotina</taxon>
        <taxon>Agaricomycetes</taxon>
        <taxon>Agaricomycetidae</taxon>
        <taxon>Agaricales</taxon>
        <taxon>Marasmiineae</taxon>
        <taxon>Omphalotaceae</taxon>
        <taxon>Lentinula</taxon>
    </lineage>
</organism>
<comment type="caution">
    <text evidence="3">The sequence shown here is derived from an EMBL/GenBank/DDBJ whole genome shotgun (WGS) entry which is preliminary data.</text>
</comment>
<keyword evidence="2" id="KW-0472">Membrane</keyword>
<sequence length="251" mass="28401">MPFPSKVWGFELSEARWSAFKGKNMFDKRWPYLRRERLFAYQLAQTICMGASLSATVSMSRYNRLQTHVQQYALTQTGLRVELHNNDIIAGEILTLTFCSFISTLFGLEFIMLVLWPTRTSYPRSYNYTRMILAVVMTIGLLLAAIVTTIVVFTRSAFITGASAELQEQYITVFSRPPLKYDTYSANVACVCFLWISWVCTVAATILLIIGVRREMKGSATREATPVSTIMQENEKPSNEFSEGSRSGSTP</sequence>